<organism evidence="2 3">
    <name type="scientific">Dichotomicrobium thermohalophilum</name>
    <dbReference type="NCBI Taxonomy" id="933063"/>
    <lineage>
        <taxon>Bacteria</taxon>
        <taxon>Pseudomonadati</taxon>
        <taxon>Pseudomonadota</taxon>
        <taxon>Alphaproteobacteria</taxon>
        <taxon>Hyphomicrobiales</taxon>
        <taxon>Hyphomicrobiaceae</taxon>
        <taxon>Dichotomicrobium</taxon>
    </lineage>
</organism>
<dbReference type="EMBL" id="QXDF01000003">
    <property type="protein sequence ID" value="RIA47416.1"/>
    <property type="molecule type" value="Genomic_DNA"/>
</dbReference>
<keyword evidence="1" id="KW-0732">Signal</keyword>
<dbReference type="OrthoDB" id="7959924at2"/>
<dbReference type="Proteomes" id="UP000266273">
    <property type="component" value="Unassembled WGS sequence"/>
</dbReference>
<comment type="caution">
    <text evidence="2">The sequence shown here is derived from an EMBL/GenBank/DDBJ whole genome shotgun (WGS) entry which is preliminary data.</text>
</comment>
<keyword evidence="3" id="KW-1185">Reference proteome</keyword>
<feature type="chain" id="PRO_5017385498" description="YadA-like protein" evidence="1">
    <location>
        <begin position="35"/>
        <end position="233"/>
    </location>
</feature>
<name>A0A397PD41_9HYPH</name>
<sequence>MTIFKWLCSKRAMALAAAGAVALGVGMVATPNEAAAQCAIVNTSDDPDTTVGTFGELRDATTNPDGDNVAVDCTDSITSGDIQTDAVTTNEIADGTITSDDLGTDSVTANELANNAVDTDAIQDGAVTTDKIADDAVTWGKLSPGVRDRVNENQEGVAIALALQNPDLVGNETFGMSVNWGGFESSNALGIAATGVLGHDLFGGGDRLAIAGGVGFGLDKDTVGGRVGAQVTW</sequence>
<evidence type="ECO:0000256" key="1">
    <source>
        <dbReference type="SAM" id="SignalP"/>
    </source>
</evidence>
<evidence type="ECO:0008006" key="4">
    <source>
        <dbReference type="Google" id="ProtNLM"/>
    </source>
</evidence>
<protein>
    <recommendedName>
        <fullName evidence="4">YadA-like protein</fullName>
    </recommendedName>
</protein>
<dbReference type="RefSeq" id="WP_147361559.1">
    <property type="nucleotide sequence ID" value="NZ_QXDF01000003.1"/>
</dbReference>
<gene>
    <name evidence="2" type="ORF">BXY53_2495</name>
</gene>
<accession>A0A397PD41</accession>
<proteinExistence type="predicted"/>
<evidence type="ECO:0000313" key="3">
    <source>
        <dbReference type="Proteomes" id="UP000266273"/>
    </source>
</evidence>
<reference evidence="2 3" key="1">
    <citation type="submission" date="2018-08" db="EMBL/GenBank/DDBJ databases">
        <title>Genomic Encyclopedia of Archaeal and Bacterial Type Strains, Phase II (KMG-II): from individual species to whole genera.</title>
        <authorList>
            <person name="Goeker M."/>
        </authorList>
    </citation>
    <scope>NUCLEOTIDE SEQUENCE [LARGE SCALE GENOMIC DNA]</scope>
    <source>
        <strain evidence="2 3">DSM 5002</strain>
    </source>
</reference>
<feature type="signal peptide" evidence="1">
    <location>
        <begin position="1"/>
        <end position="34"/>
    </location>
</feature>
<evidence type="ECO:0000313" key="2">
    <source>
        <dbReference type="EMBL" id="RIA47416.1"/>
    </source>
</evidence>
<dbReference type="AlphaFoldDB" id="A0A397PD41"/>